<evidence type="ECO:0000313" key="2">
    <source>
        <dbReference type="EMBL" id="TKW26952.1"/>
    </source>
</evidence>
<proteinExistence type="predicted"/>
<dbReference type="AlphaFoldDB" id="A0A4U6VE18"/>
<name>A0A4U6VE18_SETVI</name>
<gene>
    <name evidence="2" type="ORF">SEVIR_3G224750v2</name>
</gene>
<sequence>MEAVVVDRRGCRRSGAAGSHGGPAVRAGSRGERRLEGPGELLCIGSGLDARAPLPPASSLASTPALPPPAPGPACCLTPSRGRSSTSPFSL</sequence>
<dbReference type="EMBL" id="CM016554">
    <property type="protein sequence ID" value="TKW26952.1"/>
    <property type="molecule type" value="Genomic_DNA"/>
</dbReference>
<evidence type="ECO:0000313" key="3">
    <source>
        <dbReference type="Proteomes" id="UP000298652"/>
    </source>
</evidence>
<reference evidence="2" key="1">
    <citation type="submission" date="2019-03" db="EMBL/GenBank/DDBJ databases">
        <title>WGS assembly of Setaria viridis.</title>
        <authorList>
            <person name="Huang P."/>
            <person name="Jenkins J."/>
            <person name="Grimwood J."/>
            <person name="Barry K."/>
            <person name="Healey A."/>
            <person name="Mamidi S."/>
            <person name="Sreedasyam A."/>
            <person name="Shu S."/>
            <person name="Feldman M."/>
            <person name="Wu J."/>
            <person name="Yu Y."/>
            <person name="Chen C."/>
            <person name="Johnson J."/>
            <person name="Rokhsar D."/>
            <person name="Baxter I."/>
            <person name="Schmutz J."/>
            <person name="Brutnell T."/>
            <person name="Kellogg E."/>
        </authorList>
    </citation>
    <scope>NUCLEOTIDE SEQUENCE [LARGE SCALE GENOMIC DNA]</scope>
</reference>
<feature type="compositionally biased region" description="Polar residues" evidence="1">
    <location>
        <begin position="81"/>
        <end position="91"/>
    </location>
</feature>
<feature type="region of interest" description="Disordered" evidence="1">
    <location>
        <begin position="1"/>
        <end position="33"/>
    </location>
</feature>
<feature type="region of interest" description="Disordered" evidence="1">
    <location>
        <begin position="53"/>
        <end position="91"/>
    </location>
</feature>
<accession>A0A4U6VE18</accession>
<evidence type="ECO:0000256" key="1">
    <source>
        <dbReference type="SAM" id="MobiDB-lite"/>
    </source>
</evidence>
<protein>
    <submittedName>
        <fullName evidence="2">Uncharacterized protein</fullName>
    </submittedName>
</protein>
<keyword evidence="3" id="KW-1185">Reference proteome</keyword>
<dbReference type="Proteomes" id="UP000298652">
    <property type="component" value="Chromosome 3"/>
</dbReference>
<dbReference type="Gramene" id="TKW26952">
    <property type="protein sequence ID" value="TKW26952"/>
    <property type="gene ID" value="SEVIR_3G224750v2"/>
</dbReference>
<organism evidence="2 3">
    <name type="scientific">Setaria viridis</name>
    <name type="common">Green bristlegrass</name>
    <name type="synonym">Setaria italica subsp. viridis</name>
    <dbReference type="NCBI Taxonomy" id="4556"/>
    <lineage>
        <taxon>Eukaryota</taxon>
        <taxon>Viridiplantae</taxon>
        <taxon>Streptophyta</taxon>
        <taxon>Embryophyta</taxon>
        <taxon>Tracheophyta</taxon>
        <taxon>Spermatophyta</taxon>
        <taxon>Magnoliopsida</taxon>
        <taxon>Liliopsida</taxon>
        <taxon>Poales</taxon>
        <taxon>Poaceae</taxon>
        <taxon>PACMAD clade</taxon>
        <taxon>Panicoideae</taxon>
        <taxon>Panicodae</taxon>
        <taxon>Paniceae</taxon>
        <taxon>Cenchrinae</taxon>
        <taxon>Setaria</taxon>
    </lineage>
</organism>